<evidence type="ECO:0000313" key="3">
    <source>
        <dbReference type="Proteomes" id="UP000199462"/>
    </source>
</evidence>
<dbReference type="Proteomes" id="UP000199462">
    <property type="component" value="Unassembled WGS sequence"/>
</dbReference>
<feature type="chain" id="PRO_5011659440" description="Metal-dependent hydrolase, beta-lactamase superfamily II" evidence="1">
    <location>
        <begin position="22"/>
        <end position="425"/>
    </location>
</feature>
<protein>
    <recommendedName>
        <fullName evidence="4">Metal-dependent hydrolase, beta-lactamase superfamily II</fullName>
    </recommendedName>
</protein>
<reference evidence="3" key="1">
    <citation type="submission" date="2016-10" db="EMBL/GenBank/DDBJ databases">
        <authorList>
            <person name="Varghese N."/>
            <person name="Submissions S."/>
        </authorList>
    </citation>
    <scope>NUCLEOTIDE SEQUENCE [LARGE SCALE GENOMIC DNA]</scope>
    <source>
        <strain evidence="3">DSM 19891</strain>
    </source>
</reference>
<dbReference type="STRING" id="440514.SAMN04488010_1563"/>
<accession>A0A1I6IEC1</accession>
<dbReference type="RefSeq" id="WP_245786980.1">
    <property type="nucleotide sequence ID" value="NZ_FOYX01000001.1"/>
</dbReference>
<gene>
    <name evidence="2" type="ORF">SAMN04488010_1563</name>
</gene>
<name>A0A1I6IEC1_9FLAO</name>
<keyword evidence="1" id="KW-0732">Signal</keyword>
<keyword evidence="3" id="KW-1185">Reference proteome</keyword>
<organism evidence="2 3">
    <name type="scientific">Maribacter stanieri</name>
    <dbReference type="NCBI Taxonomy" id="440514"/>
    <lineage>
        <taxon>Bacteria</taxon>
        <taxon>Pseudomonadati</taxon>
        <taxon>Bacteroidota</taxon>
        <taxon>Flavobacteriia</taxon>
        <taxon>Flavobacteriales</taxon>
        <taxon>Flavobacteriaceae</taxon>
        <taxon>Maribacter</taxon>
    </lineage>
</organism>
<dbReference type="InterPro" id="IPR036866">
    <property type="entry name" value="RibonucZ/Hydroxyglut_hydro"/>
</dbReference>
<sequence length="425" mass="47962">MKNYRHLSLVFILFISALCSAQSNGEQLPSWEEGMLYIHHINTGRGDAAFAILPDGTTLLIDAGDTSEKHPRTLSARNAQRMPNTNKSAPGWLIDYIQQFFPKGYKKQLNYALITHYHDDHFGELDSLRLKASDGDYLLTGITEVGHTIPINKMLDRGFSYPINLKDYAIQNQERFTSDIYGMVPTLKNYWKFLEVKKHKTGMVHEQLVAGQKNQIALVNNPNKFPEFQIRNIAVNGTIWTGIDNDTLALFSNGIYPGENPLSTGIKISYGAFDYFTGGDISGVNDFGGTDMNSIEANIAPVIGAVDVATLNHHGNRDSQNTYYVRSLRPRVWIQQNWSSDHPGDEVLRRITSEKLYPGQRDIFSNVMLQANKDVIGDRLNQYKSQNGHIVLRVHPEGKSYTIFILDDTSVKREITAQFGPYEAR</sequence>
<dbReference type="SUPFAM" id="SSF56281">
    <property type="entry name" value="Metallo-hydrolase/oxidoreductase"/>
    <property type="match status" value="1"/>
</dbReference>
<dbReference type="PANTHER" id="PTHR30619:SF1">
    <property type="entry name" value="RECOMBINATION PROTEIN 2"/>
    <property type="match status" value="1"/>
</dbReference>
<evidence type="ECO:0000256" key="1">
    <source>
        <dbReference type="SAM" id="SignalP"/>
    </source>
</evidence>
<evidence type="ECO:0000313" key="2">
    <source>
        <dbReference type="EMBL" id="SFR65046.1"/>
    </source>
</evidence>
<dbReference type="EMBL" id="FOYX01000001">
    <property type="protein sequence ID" value="SFR65046.1"/>
    <property type="molecule type" value="Genomic_DNA"/>
</dbReference>
<dbReference type="Gene3D" id="3.60.15.10">
    <property type="entry name" value="Ribonuclease Z/Hydroxyacylglutathione hydrolase-like"/>
    <property type="match status" value="1"/>
</dbReference>
<dbReference type="AlphaFoldDB" id="A0A1I6IEC1"/>
<feature type="signal peptide" evidence="1">
    <location>
        <begin position="1"/>
        <end position="21"/>
    </location>
</feature>
<dbReference type="InterPro" id="IPR052159">
    <property type="entry name" value="Competence_DNA_uptake"/>
</dbReference>
<evidence type="ECO:0008006" key="4">
    <source>
        <dbReference type="Google" id="ProtNLM"/>
    </source>
</evidence>
<dbReference type="PANTHER" id="PTHR30619">
    <property type="entry name" value="DNA INTERNALIZATION/COMPETENCE PROTEIN COMEC/REC2"/>
    <property type="match status" value="1"/>
</dbReference>
<proteinExistence type="predicted"/>